<protein>
    <submittedName>
        <fullName evidence="2">Uncharacterized protein</fullName>
    </submittedName>
</protein>
<proteinExistence type="predicted"/>
<accession>A0ABS8UP31</accession>
<evidence type="ECO:0000256" key="1">
    <source>
        <dbReference type="SAM" id="MobiDB-lite"/>
    </source>
</evidence>
<feature type="non-terminal residue" evidence="2">
    <location>
        <position position="61"/>
    </location>
</feature>
<evidence type="ECO:0000313" key="2">
    <source>
        <dbReference type="EMBL" id="MCD9560656.1"/>
    </source>
</evidence>
<reference evidence="2 3" key="1">
    <citation type="journal article" date="2021" name="BMC Genomics">
        <title>Datura genome reveals duplications of psychoactive alkaloid biosynthetic genes and high mutation rate following tissue culture.</title>
        <authorList>
            <person name="Rajewski A."/>
            <person name="Carter-House D."/>
            <person name="Stajich J."/>
            <person name="Litt A."/>
        </authorList>
    </citation>
    <scope>NUCLEOTIDE SEQUENCE [LARGE SCALE GENOMIC DNA]</scope>
    <source>
        <strain evidence="2">AR-01</strain>
    </source>
</reference>
<feature type="region of interest" description="Disordered" evidence="1">
    <location>
        <begin position="17"/>
        <end position="61"/>
    </location>
</feature>
<feature type="compositionally biased region" description="Low complexity" evidence="1">
    <location>
        <begin position="37"/>
        <end position="48"/>
    </location>
</feature>
<gene>
    <name evidence="2" type="ORF">HAX54_019385</name>
</gene>
<evidence type="ECO:0000313" key="3">
    <source>
        <dbReference type="Proteomes" id="UP000823775"/>
    </source>
</evidence>
<organism evidence="2 3">
    <name type="scientific">Datura stramonium</name>
    <name type="common">Jimsonweed</name>
    <name type="synonym">Common thornapple</name>
    <dbReference type="NCBI Taxonomy" id="4076"/>
    <lineage>
        <taxon>Eukaryota</taxon>
        <taxon>Viridiplantae</taxon>
        <taxon>Streptophyta</taxon>
        <taxon>Embryophyta</taxon>
        <taxon>Tracheophyta</taxon>
        <taxon>Spermatophyta</taxon>
        <taxon>Magnoliopsida</taxon>
        <taxon>eudicotyledons</taxon>
        <taxon>Gunneridae</taxon>
        <taxon>Pentapetalae</taxon>
        <taxon>asterids</taxon>
        <taxon>lamiids</taxon>
        <taxon>Solanales</taxon>
        <taxon>Solanaceae</taxon>
        <taxon>Solanoideae</taxon>
        <taxon>Datureae</taxon>
        <taxon>Datura</taxon>
    </lineage>
</organism>
<comment type="caution">
    <text evidence="2">The sequence shown here is derived from an EMBL/GenBank/DDBJ whole genome shotgun (WGS) entry which is preliminary data.</text>
</comment>
<name>A0ABS8UP31_DATST</name>
<keyword evidence="3" id="KW-1185">Reference proteome</keyword>
<sequence length="61" mass="6992">MLNYYFEVQWGRRPSANCRSSPTKRLMNHRFRPPPASRRSPAGAASSFHDVPSSCFSYKSL</sequence>
<dbReference type="Proteomes" id="UP000823775">
    <property type="component" value="Unassembled WGS sequence"/>
</dbReference>
<dbReference type="EMBL" id="JACEIK010002358">
    <property type="protein sequence ID" value="MCD9560656.1"/>
    <property type="molecule type" value="Genomic_DNA"/>
</dbReference>